<dbReference type="STRING" id="51511.ENSCSAVP00000007707"/>
<dbReference type="OMA" id="IAVMWKA"/>
<dbReference type="HOGENOM" id="CLU_511842_0_0_1"/>
<evidence type="ECO:0000256" key="4">
    <source>
        <dbReference type="ARBA" id="ARBA00023180"/>
    </source>
</evidence>
<evidence type="ECO:0000256" key="1">
    <source>
        <dbReference type="ARBA" id="ARBA00004479"/>
    </source>
</evidence>
<reference evidence="7" key="2">
    <citation type="submission" date="2025-08" db="UniProtKB">
        <authorList>
            <consortium name="Ensembl"/>
        </authorList>
    </citation>
    <scope>IDENTIFICATION</scope>
</reference>
<protein>
    <recommendedName>
        <fullName evidence="6">Integrin alpha third immunoglobulin-like domain-containing protein</fullName>
    </recommendedName>
</protein>
<evidence type="ECO:0000256" key="2">
    <source>
        <dbReference type="ARBA" id="ARBA00023037"/>
    </source>
</evidence>
<dbReference type="GO" id="GO:0005178">
    <property type="term" value="F:integrin binding"/>
    <property type="evidence" value="ECO:0007669"/>
    <property type="project" value="TreeGrafter"/>
</dbReference>
<feature type="transmembrane region" description="Helical" evidence="5">
    <location>
        <begin position="474"/>
        <end position="496"/>
    </location>
</feature>
<dbReference type="InParanoid" id="H2YQU9"/>
<keyword evidence="5" id="KW-1133">Transmembrane helix</keyword>
<dbReference type="Gene3D" id="2.60.40.1530">
    <property type="entry name" value="ntegrin, alpha v. Chain A, domain 4"/>
    <property type="match status" value="1"/>
</dbReference>
<evidence type="ECO:0000313" key="8">
    <source>
        <dbReference type="Proteomes" id="UP000007875"/>
    </source>
</evidence>
<evidence type="ECO:0000313" key="7">
    <source>
        <dbReference type="Ensembl" id="ENSCSAVP00000007707.1"/>
    </source>
</evidence>
<dbReference type="InterPro" id="IPR048286">
    <property type="entry name" value="Integrin_alpha_Ig-like_3"/>
</dbReference>
<proteinExistence type="predicted"/>
<name>H2YQU9_CIOSA</name>
<dbReference type="Pfam" id="PF20806">
    <property type="entry name" value="Integrin_A_Ig_3"/>
    <property type="match status" value="1"/>
</dbReference>
<dbReference type="SUPFAM" id="SSF69179">
    <property type="entry name" value="Integrin domains"/>
    <property type="match status" value="1"/>
</dbReference>
<evidence type="ECO:0000256" key="3">
    <source>
        <dbReference type="ARBA" id="ARBA00023136"/>
    </source>
</evidence>
<accession>H2YQU9</accession>
<reference evidence="8" key="1">
    <citation type="submission" date="2003-08" db="EMBL/GenBank/DDBJ databases">
        <authorList>
            <person name="Birren B."/>
            <person name="Nusbaum C."/>
            <person name="Abebe A."/>
            <person name="Abouelleil A."/>
            <person name="Adekoya E."/>
            <person name="Ait-zahra M."/>
            <person name="Allen N."/>
            <person name="Allen T."/>
            <person name="An P."/>
            <person name="Anderson M."/>
            <person name="Anderson S."/>
            <person name="Arachchi H."/>
            <person name="Armbruster J."/>
            <person name="Bachantsang P."/>
            <person name="Baldwin J."/>
            <person name="Barry A."/>
            <person name="Bayul T."/>
            <person name="Blitshsteyn B."/>
            <person name="Bloom T."/>
            <person name="Blye J."/>
            <person name="Boguslavskiy L."/>
            <person name="Borowsky M."/>
            <person name="Boukhgalter B."/>
            <person name="Brunache A."/>
            <person name="Butler J."/>
            <person name="Calixte N."/>
            <person name="Calvo S."/>
            <person name="Camarata J."/>
            <person name="Campo K."/>
            <person name="Chang J."/>
            <person name="Cheshatsang Y."/>
            <person name="Citroen M."/>
            <person name="Collymore A."/>
            <person name="Considine T."/>
            <person name="Cook A."/>
            <person name="Cooke P."/>
            <person name="Corum B."/>
            <person name="Cuomo C."/>
            <person name="David R."/>
            <person name="Dawoe T."/>
            <person name="Degray S."/>
            <person name="Dodge S."/>
            <person name="Dooley K."/>
            <person name="Dorje P."/>
            <person name="Dorjee K."/>
            <person name="Dorris L."/>
            <person name="Duffey N."/>
            <person name="Dupes A."/>
            <person name="Elkins T."/>
            <person name="Engels R."/>
            <person name="Erickson J."/>
            <person name="Farina A."/>
            <person name="Faro S."/>
            <person name="Ferreira P."/>
            <person name="Fischer H."/>
            <person name="Fitzgerald M."/>
            <person name="Foley K."/>
            <person name="Gage D."/>
            <person name="Galagan J."/>
            <person name="Gearin G."/>
            <person name="Gnerre S."/>
            <person name="Gnirke A."/>
            <person name="Goyette A."/>
            <person name="Graham J."/>
            <person name="Grandbois E."/>
            <person name="Gyaltsen K."/>
            <person name="Hafez N."/>
            <person name="Hagopian D."/>
            <person name="Hagos B."/>
            <person name="Hall J."/>
            <person name="Hatcher B."/>
            <person name="Heller A."/>
            <person name="Higgins H."/>
            <person name="Honan T."/>
            <person name="Horn A."/>
            <person name="Houde N."/>
            <person name="Hughes L."/>
            <person name="Hulme W."/>
            <person name="Husby E."/>
            <person name="Iliev I."/>
            <person name="Jaffe D."/>
            <person name="Jones C."/>
            <person name="Kamal M."/>
            <person name="Kamat A."/>
            <person name="Kamvysselis M."/>
            <person name="Karlsson E."/>
            <person name="Kells C."/>
            <person name="Kieu A."/>
            <person name="Kisner P."/>
            <person name="Kodira C."/>
            <person name="Kulbokas E."/>
            <person name="Labutti K."/>
            <person name="Lama D."/>
            <person name="Landers T."/>
            <person name="Leger J."/>
            <person name="Levine S."/>
            <person name="Lewis D."/>
            <person name="Lewis T."/>
            <person name="Lindblad-toh K."/>
            <person name="Liu X."/>
            <person name="Lokyitsang T."/>
            <person name="Lokyitsang Y."/>
            <person name="Lucien O."/>
            <person name="Lui A."/>
            <person name="Ma L.J."/>
            <person name="Mabbitt R."/>
            <person name="Macdonald J."/>
            <person name="Maclean C."/>
            <person name="Major J."/>
            <person name="Manning J."/>
            <person name="Marabella R."/>
            <person name="Maru K."/>
            <person name="Matthews C."/>
            <person name="Mauceli E."/>
            <person name="Mccarthy M."/>
            <person name="Mcdonough S."/>
            <person name="Mcghee T."/>
            <person name="Meldrim J."/>
            <person name="Meneus L."/>
            <person name="Mesirov J."/>
            <person name="Mihalev A."/>
            <person name="Mihova T."/>
            <person name="Mikkelsen T."/>
            <person name="Mlenga V."/>
            <person name="Moru K."/>
            <person name="Mozes J."/>
            <person name="Mulrain L."/>
            <person name="Munson G."/>
            <person name="Naylor J."/>
            <person name="Newes C."/>
            <person name="Nguyen C."/>
            <person name="Nguyen N."/>
            <person name="Nguyen T."/>
            <person name="Nicol R."/>
            <person name="Nielsen C."/>
            <person name="Nizzari M."/>
            <person name="Norbu C."/>
            <person name="Norbu N."/>
            <person name="O'donnell P."/>
            <person name="Okoawo O."/>
            <person name="O'leary S."/>
            <person name="Omotosho B."/>
            <person name="O'neill K."/>
            <person name="Osman S."/>
            <person name="Parker S."/>
            <person name="Perrin D."/>
            <person name="Phunkhang P."/>
            <person name="Piqani B."/>
            <person name="Purcell S."/>
            <person name="Rachupka T."/>
            <person name="Ramasamy U."/>
            <person name="Rameau R."/>
            <person name="Ray V."/>
            <person name="Raymond C."/>
            <person name="Retta R."/>
            <person name="Richardson S."/>
            <person name="Rise C."/>
            <person name="Rodriguez J."/>
            <person name="Rogers J."/>
            <person name="Rogov P."/>
            <person name="Rutman M."/>
            <person name="Schupbach R."/>
            <person name="Seaman C."/>
            <person name="Settipalli S."/>
            <person name="Sharpe T."/>
            <person name="Sheridan J."/>
            <person name="Sherpa N."/>
            <person name="Shi J."/>
            <person name="Smirnov S."/>
            <person name="Smith C."/>
            <person name="Sougnez C."/>
            <person name="Spencer B."/>
            <person name="Stalker J."/>
            <person name="Stange-thomann N."/>
            <person name="Stavropoulos S."/>
            <person name="Stetson K."/>
            <person name="Stone C."/>
            <person name="Stone S."/>
            <person name="Stubbs M."/>
            <person name="Talamas J."/>
            <person name="Tchuinga P."/>
            <person name="Tenzing P."/>
            <person name="Tesfaye S."/>
            <person name="Theodore J."/>
            <person name="Thoulutsang Y."/>
            <person name="Topham K."/>
            <person name="Towey S."/>
            <person name="Tsamla T."/>
            <person name="Tsomo N."/>
            <person name="Vallee D."/>
            <person name="Vassiliev H."/>
            <person name="Venkataraman V."/>
            <person name="Vinson J."/>
            <person name="Vo A."/>
            <person name="Wade C."/>
            <person name="Wang S."/>
            <person name="Wangchuk T."/>
            <person name="Wangdi T."/>
            <person name="Whittaker C."/>
            <person name="Wilkinson J."/>
            <person name="Wu Y."/>
            <person name="Wyman D."/>
            <person name="Yadav S."/>
            <person name="Yang S."/>
            <person name="Yang X."/>
            <person name="Yeager S."/>
            <person name="Yee E."/>
            <person name="Young G."/>
            <person name="Zainoun J."/>
            <person name="Zembeck L."/>
            <person name="Zimmer A."/>
            <person name="Zody M."/>
            <person name="Lander E."/>
        </authorList>
    </citation>
    <scope>NUCLEOTIDE SEQUENCE [LARGE SCALE GENOMIC DNA]</scope>
</reference>
<comment type="subcellular location">
    <subcellularLocation>
        <location evidence="1">Membrane</location>
        <topology evidence="1">Single-pass type I membrane protein</topology>
    </subcellularLocation>
</comment>
<dbReference type="GeneTree" id="ENSGT00940000165133"/>
<dbReference type="InterPro" id="IPR032695">
    <property type="entry name" value="Integrin_dom_sf"/>
</dbReference>
<dbReference type="GO" id="GO:0009897">
    <property type="term" value="C:external side of plasma membrane"/>
    <property type="evidence" value="ECO:0007669"/>
    <property type="project" value="TreeGrafter"/>
</dbReference>
<dbReference type="Ensembl" id="ENSCSAVT00000007807.1">
    <property type="protein sequence ID" value="ENSCSAVP00000007707.1"/>
    <property type="gene ID" value="ENSCSAVG00000004609.1"/>
</dbReference>
<dbReference type="GO" id="GO:0007229">
    <property type="term" value="P:integrin-mediated signaling pathway"/>
    <property type="evidence" value="ECO:0007669"/>
    <property type="project" value="UniProtKB-KW"/>
</dbReference>
<keyword evidence="3 5" id="KW-0472">Membrane</keyword>
<evidence type="ECO:0000256" key="5">
    <source>
        <dbReference type="SAM" id="Phobius"/>
    </source>
</evidence>
<dbReference type="GO" id="GO:0098609">
    <property type="term" value="P:cell-cell adhesion"/>
    <property type="evidence" value="ECO:0007669"/>
    <property type="project" value="TreeGrafter"/>
</dbReference>
<keyword evidence="2" id="KW-0401">Integrin</keyword>
<keyword evidence="5" id="KW-0812">Transmembrane</keyword>
<feature type="domain" description="Integrin alpha third immunoglobulin-like" evidence="6">
    <location>
        <begin position="267"/>
        <end position="461"/>
    </location>
</feature>
<dbReference type="GO" id="GO:0007160">
    <property type="term" value="P:cell-matrix adhesion"/>
    <property type="evidence" value="ECO:0007669"/>
    <property type="project" value="TreeGrafter"/>
</dbReference>
<reference evidence="7" key="3">
    <citation type="submission" date="2025-09" db="UniProtKB">
        <authorList>
            <consortium name="Ensembl"/>
        </authorList>
    </citation>
    <scope>IDENTIFICATION</scope>
</reference>
<dbReference type="GO" id="GO:0008305">
    <property type="term" value="C:integrin complex"/>
    <property type="evidence" value="ECO:0007669"/>
    <property type="project" value="TreeGrafter"/>
</dbReference>
<evidence type="ECO:0000259" key="6">
    <source>
        <dbReference type="Pfam" id="PF20806"/>
    </source>
</evidence>
<dbReference type="PANTHER" id="PTHR23220:SF133">
    <property type="entry name" value="INTEGRIN ALPHA-PS2"/>
    <property type="match status" value="1"/>
</dbReference>
<sequence>LDVNLELDSLIANPILKRMNFAEKVSAIETIKINSLGTSDHCFDYLVSINVSYFQTGALEIAARVSLSYELSSAFKATILSGILDPMKAKKVTTDFTFEKGCSGSNGRCRHDISASASFSISSSASPLVLGPQPGVLTVTITIENHGPDNSFFTRFNISSGDLAFSKASGVCIRTVSSDVTSGILVLSYVRNAAVLGDMMLANTSCQFSVEFDLDSLTSKATSREIQLSGIAYSNAGGPSVAFDPNTENNKIRFSRSVRYSALLSSSGISHPGLLFYTRLTNPKVVYSLNDPVLGGNLTNIIHTHTLANAGTLSATSLPMNLVWPEATKGGLPLLYIYDLKCEPASKCQCEIGNKVNSMNLQLTAGRQSTPTPLRFPTTPSNFPAVVSCNDVICRSISCTVSRLDPFFSINLIASFKLWLPTLNQERLSTELRSTLEVKVQDRPIHPSINLKSTVATQVSVKLPAITTSGGINLGAIIGGIVGGLALMGIIIAVMWKAGFFKSKYGDMKRDA</sequence>
<organism evidence="7 8">
    <name type="scientific">Ciona savignyi</name>
    <name type="common">Pacific transparent sea squirt</name>
    <dbReference type="NCBI Taxonomy" id="51511"/>
    <lineage>
        <taxon>Eukaryota</taxon>
        <taxon>Metazoa</taxon>
        <taxon>Chordata</taxon>
        <taxon>Tunicata</taxon>
        <taxon>Ascidiacea</taxon>
        <taxon>Phlebobranchia</taxon>
        <taxon>Cionidae</taxon>
        <taxon>Ciona</taxon>
    </lineage>
</organism>
<dbReference type="Proteomes" id="UP000007875">
    <property type="component" value="Unassembled WGS sequence"/>
</dbReference>
<keyword evidence="8" id="KW-1185">Reference proteome</keyword>
<dbReference type="AlphaFoldDB" id="H2YQU9"/>
<dbReference type="PANTHER" id="PTHR23220">
    <property type="entry name" value="INTEGRIN ALPHA"/>
    <property type="match status" value="1"/>
</dbReference>
<dbReference type="Gene3D" id="1.20.5.930">
    <property type="entry name" value="Bicelle-embedded integrin alpha(iib) transmembrane segment"/>
    <property type="match status" value="1"/>
</dbReference>
<dbReference type="GO" id="GO:0033627">
    <property type="term" value="P:cell adhesion mediated by integrin"/>
    <property type="evidence" value="ECO:0007669"/>
    <property type="project" value="TreeGrafter"/>
</dbReference>
<keyword evidence="4" id="KW-0325">Glycoprotein</keyword>